<dbReference type="EMBL" id="BRXW01000447">
    <property type="protein sequence ID" value="GMH55631.1"/>
    <property type="molecule type" value="Genomic_DNA"/>
</dbReference>
<name>A0A9W6ZPB4_9STRA</name>
<keyword evidence="2" id="KW-1185">Reference proteome</keyword>
<organism evidence="1 2">
    <name type="scientific">Triparma laevis f. longispina</name>
    <dbReference type="NCBI Taxonomy" id="1714387"/>
    <lineage>
        <taxon>Eukaryota</taxon>
        <taxon>Sar</taxon>
        <taxon>Stramenopiles</taxon>
        <taxon>Ochrophyta</taxon>
        <taxon>Bolidophyceae</taxon>
        <taxon>Parmales</taxon>
        <taxon>Triparmaceae</taxon>
        <taxon>Triparma</taxon>
    </lineage>
</organism>
<accession>A0A9W6ZPB4</accession>
<dbReference type="AlphaFoldDB" id="A0A9W6ZPB4"/>
<dbReference type="Proteomes" id="UP001165122">
    <property type="component" value="Unassembled WGS sequence"/>
</dbReference>
<dbReference type="OrthoDB" id="186791at2759"/>
<evidence type="ECO:0000313" key="1">
    <source>
        <dbReference type="EMBL" id="GMH55631.1"/>
    </source>
</evidence>
<reference evidence="2" key="1">
    <citation type="journal article" date="2023" name="Commun. Biol.">
        <title>Genome analysis of Parmales, the sister group of diatoms, reveals the evolutionary specialization of diatoms from phago-mixotrophs to photoautotrophs.</title>
        <authorList>
            <person name="Ban H."/>
            <person name="Sato S."/>
            <person name="Yoshikawa S."/>
            <person name="Yamada K."/>
            <person name="Nakamura Y."/>
            <person name="Ichinomiya M."/>
            <person name="Sato N."/>
            <person name="Blanc-Mathieu R."/>
            <person name="Endo H."/>
            <person name="Kuwata A."/>
            <person name="Ogata H."/>
        </authorList>
    </citation>
    <scope>NUCLEOTIDE SEQUENCE [LARGE SCALE GENOMIC DNA]</scope>
    <source>
        <strain evidence="2">NIES 3700</strain>
    </source>
</reference>
<evidence type="ECO:0000313" key="2">
    <source>
        <dbReference type="Proteomes" id="UP001165122"/>
    </source>
</evidence>
<sequence>MPYNNTEVGAHRPMLQERIKVPQPVRSVESLESNGGFAGCTPLPMSSSALFFGDAGKQHFPPHHSETYKHIPGRRILHPNPSGEEKTGGLKSIKIPIPHKAPRAQQRHLPKDQARSGYDVPEHSIEKALNRKILVRRESGHLARDYISTEVTLDMQFGIKKKCDDGIRQQRNNIPVANPGDKLYAAVEYSPGFYKEFNSSFSRVGGRIGTGGAVRSIPPPGEAKRHAAERDTSMGFNPAAMTNTMGRNDTLNFRPRLSYEEKIKIQQTKDAVNEVAELTEGTVTAMNEDGLSWEQKTGLFVWETKAEREAKAKAAEGGDEEKKE</sequence>
<protein>
    <submittedName>
        <fullName evidence="1">Uncharacterized protein</fullName>
    </submittedName>
</protein>
<gene>
    <name evidence="1" type="ORF">TrLO_g4478</name>
</gene>
<proteinExistence type="predicted"/>
<comment type="caution">
    <text evidence="1">The sequence shown here is derived from an EMBL/GenBank/DDBJ whole genome shotgun (WGS) entry which is preliminary data.</text>
</comment>